<dbReference type="Proteomes" id="UP000887013">
    <property type="component" value="Unassembled WGS sequence"/>
</dbReference>
<dbReference type="AlphaFoldDB" id="A0A8X6UI72"/>
<proteinExistence type="predicted"/>
<protein>
    <submittedName>
        <fullName evidence="1">Uncharacterized protein</fullName>
    </submittedName>
</protein>
<evidence type="ECO:0000313" key="1">
    <source>
        <dbReference type="EMBL" id="GFU23084.1"/>
    </source>
</evidence>
<keyword evidence="2" id="KW-1185">Reference proteome</keyword>
<name>A0A8X6UI72_NEPPI</name>
<organism evidence="1 2">
    <name type="scientific">Nephila pilipes</name>
    <name type="common">Giant wood spider</name>
    <name type="synonym">Nephila maculata</name>
    <dbReference type="NCBI Taxonomy" id="299642"/>
    <lineage>
        <taxon>Eukaryota</taxon>
        <taxon>Metazoa</taxon>
        <taxon>Ecdysozoa</taxon>
        <taxon>Arthropoda</taxon>
        <taxon>Chelicerata</taxon>
        <taxon>Arachnida</taxon>
        <taxon>Araneae</taxon>
        <taxon>Araneomorphae</taxon>
        <taxon>Entelegynae</taxon>
        <taxon>Araneoidea</taxon>
        <taxon>Nephilidae</taxon>
        <taxon>Nephila</taxon>
    </lineage>
</organism>
<accession>A0A8X6UI72</accession>
<reference evidence="1" key="1">
    <citation type="submission" date="2020-08" db="EMBL/GenBank/DDBJ databases">
        <title>Multicomponent nature underlies the extraordinary mechanical properties of spider dragline silk.</title>
        <authorList>
            <person name="Kono N."/>
            <person name="Nakamura H."/>
            <person name="Mori M."/>
            <person name="Yoshida Y."/>
            <person name="Ohtoshi R."/>
            <person name="Malay A.D."/>
            <person name="Moran D.A.P."/>
            <person name="Tomita M."/>
            <person name="Numata K."/>
            <person name="Arakawa K."/>
        </authorList>
    </citation>
    <scope>NUCLEOTIDE SEQUENCE</scope>
</reference>
<comment type="caution">
    <text evidence="1">The sequence shown here is derived from an EMBL/GenBank/DDBJ whole genome shotgun (WGS) entry which is preliminary data.</text>
</comment>
<gene>
    <name evidence="1" type="ORF">NPIL_451261</name>
</gene>
<evidence type="ECO:0000313" key="2">
    <source>
        <dbReference type="Proteomes" id="UP000887013"/>
    </source>
</evidence>
<dbReference type="EMBL" id="BMAW01081145">
    <property type="protein sequence ID" value="GFU23084.1"/>
    <property type="molecule type" value="Genomic_DNA"/>
</dbReference>
<sequence>MEIIGIIFDAEEELLQVVILNCPLCFQDITLLYRRAIFAVYYETLHNINKQLSAQYIFFISKLKYCALNIHVYLELSVYEETMLSVQTLVSNVIETTILTGEATGKGLFLSLDYTRSNPILFNQLQIPIHHLY</sequence>